<accession>A0ABW4LS10</accession>
<gene>
    <name evidence="1" type="ORF">ACFSCX_15595</name>
</gene>
<protein>
    <recommendedName>
        <fullName evidence="3">Lipoprotein</fullName>
    </recommendedName>
</protein>
<evidence type="ECO:0008006" key="3">
    <source>
        <dbReference type="Google" id="ProtNLM"/>
    </source>
</evidence>
<evidence type="ECO:0000313" key="1">
    <source>
        <dbReference type="EMBL" id="MFD1737960.1"/>
    </source>
</evidence>
<proteinExistence type="predicted"/>
<dbReference type="PROSITE" id="PS51257">
    <property type="entry name" value="PROKAR_LIPOPROTEIN"/>
    <property type="match status" value="1"/>
</dbReference>
<dbReference type="RefSeq" id="WP_377929180.1">
    <property type="nucleotide sequence ID" value="NZ_JBHUEM010000028.1"/>
</dbReference>
<keyword evidence="2" id="KW-1185">Reference proteome</keyword>
<organism evidence="1 2">
    <name type="scientific">Bacillus salitolerans</name>
    <dbReference type="NCBI Taxonomy" id="1437434"/>
    <lineage>
        <taxon>Bacteria</taxon>
        <taxon>Bacillati</taxon>
        <taxon>Bacillota</taxon>
        <taxon>Bacilli</taxon>
        <taxon>Bacillales</taxon>
        <taxon>Bacillaceae</taxon>
        <taxon>Bacillus</taxon>
    </lineage>
</organism>
<dbReference type="EMBL" id="JBHUEM010000028">
    <property type="protein sequence ID" value="MFD1737960.1"/>
    <property type="molecule type" value="Genomic_DNA"/>
</dbReference>
<dbReference type="Proteomes" id="UP001597214">
    <property type="component" value="Unassembled WGS sequence"/>
</dbReference>
<evidence type="ECO:0000313" key="2">
    <source>
        <dbReference type="Proteomes" id="UP001597214"/>
    </source>
</evidence>
<comment type="caution">
    <text evidence="1">The sequence shown here is derived from an EMBL/GenBank/DDBJ whole genome shotgun (WGS) entry which is preliminary data.</text>
</comment>
<sequence>MKRTLFIFLLAILITGCSKDNTMEDVFHKEMKELKDVDDYRLVKEVEEDHIILFTSYTKGDEQNNNHLQIVHFNKVNNDWVWDKTTSCNGKWSALLESKPYIWCGTLTEPRHEKVYVGDNEAKMIEVDVGAERVWYHLSVNENEDIKVVLTDGSEEWLKEVKK</sequence>
<name>A0ABW4LS10_9BACI</name>
<reference evidence="2" key="1">
    <citation type="journal article" date="2019" name="Int. J. Syst. Evol. Microbiol.">
        <title>The Global Catalogue of Microorganisms (GCM) 10K type strain sequencing project: providing services to taxonomists for standard genome sequencing and annotation.</title>
        <authorList>
            <consortium name="The Broad Institute Genomics Platform"/>
            <consortium name="The Broad Institute Genome Sequencing Center for Infectious Disease"/>
            <person name="Wu L."/>
            <person name="Ma J."/>
        </authorList>
    </citation>
    <scope>NUCLEOTIDE SEQUENCE [LARGE SCALE GENOMIC DNA]</scope>
    <source>
        <strain evidence="2">CCUG 49339</strain>
    </source>
</reference>